<dbReference type="InterPro" id="IPR019635">
    <property type="entry name" value="DUF2500"/>
</dbReference>
<keyword evidence="1" id="KW-1133">Transmembrane helix</keyword>
<evidence type="ECO:0000256" key="1">
    <source>
        <dbReference type="SAM" id="Phobius"/>
    </source>
</evidence>
<dbReference type="Gene3D" id="2.40.50.660">
    <property type="match status" value="1"/>
</dbReference>
<organism evidence="2 3">
    <name type="scientific">Paenibacillus tyrfis</name>
    <dbReference type="NCBI Taxonomy" id="1501230"/>
    <lineage>
        <taxon>Bacteria</taxon>
        <taxon>Bacillati</taxon>
        <taxon>Bacillota</taxon>
        <taxon>Bacilli</taxon>
        <taxon>Bacillales</taxon>
        <taxon>Paenibacillaceae</taxon>
        <taxon>Paenibacillus</taxon>
    </lineage>
</organism>
<gene>
    <name evidence="2" type="ORF">ET33_10320</name>
</gene>
<evidence type="ECO:0008006" key="4">
    <source>
        <dbReference type="Google" id="ProtNLM"/>
    </source>
</evidence>
<proteinExistence type="predicted"/>
<dbReference type="Proteomes" id="UP000028123">
    <property type="component" value="Unassembled WGS sequence"/>
</dbReference>
<evidence type="ECO:0000313" key="3">
    <source>
        <dbReference type="Proteomes" id="UP000028123"/>
    </source>
</evidence>
<keyword evidence="1" id="KW-0812">Transmembrane</keyword>
<dbReference type="AlphaFoldDB" id="A0A081P072"/>
<feature type="transmembrane region" description="Helical" evidence="1">
    <location>
        <begin position="17"/>
        <end position="38"/>
    </location>
</feature>
<name>A0A081P072_9BACL</name>
<dbReference type="Pfam" id="PF10694">
    <property type="entry name" value="DUF2500"/>
    <property type="match status" value="1"/>
</dbReference>
<dbReference type="RefSeq" id="WP_036686260.1">
    <property type="nucleotide sequence ID" value="NZ_JNVM01000017.1"/>
</dbReference>
<accession>A0A081P072</accession>
<protein>
    <recommendedName>
        <fullName evidence="4">DUF2500 domain-containing protein</fullName>
    </recommendedName>
</protein>
<dbReference type="EMBL" id="JNVM01000017">
    <property type="protein sequence ID" value="KEQ24095.1"/>
    <property type="molecule type" value="Genomic_DNA"/>
</dbReference>
<dbReference type="OrthoDB" id="282886at2"/>
<evidence type="ECO:0000313" key="2">
    <source>
        <dbReference type="EMBL" id="KEQ24095.1"/>
    </source>
</evidence>
<dbReference type="eggNOG" id="ENOG5032T7R">
    <property type="taxonomic scope" value="Bacteria"/>
</dbReference>
<reference evidence="2 3" key="1">
    <citation type="submission" date="2014-06" db="EMBL/GenBank/DDBJ databases">
        <title>Draft genome sequence of Paenibacillus sp. MSt1.</title>
        <authorList>
            <person name="Aw Y.K."/>
            <person name="Ong K.S."/>
            <person name="Gan H.M."/>
            <person name="Lee S.M."/>
        </authorList>
    </citation>
    <scope>NUCLEOTIDE SEQUENCE [LARGE SCALE GENOMIC DNA]</scope>
    <source>
        <strain evidence="2 3">MSt1</strain>
    </source>
</reference>
<keyword evidence="3" id="KW-1185">Reference proteome</keyword>
<comment type="caution">
    <text evidence="2">The sequence shown here is derived from an EMBL/GenBank/DDBJ whole genome shotgun (WGS) entry which is preliminary data.</text>
</comment>
<sequence>MDFFSTPRGLLDGPPPFFIFFFVLILVLIVGTVLYGIFYSVSVWSANNASERLTVPCRVVAKRTQVSGGSGDSSAFTKYFATFEFEDGGRVELPLKGPQYGLLVEGDFGELTYQGTRFIDFVRMRKEEHS</sequence>
<keyword evidence="1" id="KW-0472">Membrane</keyword>